<keyword evidence="1" id="KW-0997">Cell inner membrane</keyword>
<proteinExistence type="predicted"/>
<dbReference type="InterPro" id="IPR029044">
    <property type="entry name" value="Nucleotide-diphossugar_trans"/>
</dbReference>
<keyword evidence="3" id="KW-0808">Transferase</keyword>
<dbReference type="RefSeq" id="WP_084313056.1">
    <property type="nucleotide sequence ID" value="NZ_FNIJ01000001.1"/>
</dbReference>
<dbReference type="PANTHER" id="PTHR43685:SF2">
    <property type="entry name" value="GLYCOSYLTRANSFERASE 2-LIKE DOMAIN-CONTAINING PROTEIN"/>
    <property type="match status" value="1"/>
</dbReference>
<sequence>MSTAEGRAYKSLHSWGAIERLAFFLRPMLRNLLGHAGRASLQALLGGRVIDENLPVEACASEPWWPDRPLLSVIIPCFNGGSYLLQALRSLGRQTFRDFEVIVVDDGSHDPLTLRLLARLEHCQGLSLLRQNNAGPGAARNYGIAHASGRYVCCLDADDYLAPDYLEKCVVVLEGDSGVRLAHSWMQLFGEERRLGRTLNLDVELLRYVNHLGVAAVFHRSDWLAAGGFSEARECLYEDWDFWIRLASLGIRGRVLEEALLYYRRHGETRLHDANRRAFQGYQFLRHAHDAFYTDAPWRRNLVRGYSRRLVSTPMSNLSRPQQYRHYPNGVSLLHVGDPGEISSDYRQALRELPPGQSLQVIVEHDEKLPDWLCRNAELIYRLPALLDRSQWPAFVENFLKTRNVVRRLSVCAGKR</sequence>
<name>A0A1G9YFL2_9PSED</name>
<dbReference type="Proteomes" id="UP000242957">
    <property type="component" value="Unassembled WGS sequence"/>
</dbReference>
<gene>
    <name evidence="3" type="ORF">SAMN05216193_10135</name>
</gene>
<evidence type="ECO:0000313" key="3">
    <source>
        <dbReference type="EMBL" id="SDN07864.1"/>
    </source>
</evidence>
<protein>
    <submittedName>
        <fullName evidence="3">Glycosyltransferase involved in cell wall bisynthesis</fullName>
    </submittedName>
</protein>
<reference evidence="4" key="1">
    <citation type="submission" date="2016-10" db="EMBL/GenBank/DDBJ databases">
        <authorList>
            <person name="Varghese N."/>
            <person name="Submissions S."/>
        </authorList>
    </citation>
    <scope>NUCLEOTIDE SEQUENCE [LARGE SCALE GENOMIC DNA]</scope>
    <source>
        <strain evidence="4">JCM 21621</strain>
    </source>
</reference>
<dbReference type="CDD" id="cd00761">
    <property type="entry name" value="Glyco_tranf_GTA_type"/>
    <property type="match status" value="1"/>
</dbReference>
<keyword evidence="1" id="KW-0472">Membrane</keyword>
<dbReference type="Pfam" id="PF00535">
    <property type="entry name" value="Glycos_transf_2"/>
    <property type="match status" value="1"/>
</dbReference>
<dbReference type="InterPro" id="IPR001173">
    <property type="entry name" value="Glyco_trans_2-like"/>
</dbReference>
<evidence type="ECO:0000256" key="1">
    <source>
        <dbReference type="ARBA" id="ARBA00022519"/>
    </source>
</evidence>
<dbReference type="GO" id="GO:0016740">
    <property type="term" value="F:transferase activity"/>
    <property type="evidence" value="ECO:0007669"/>
    <property type="project" value="UniProtKB-KW"/>
</dbReference>
<dbReference type="OrthoDB" id="8742915at2"/>
<keyword evidence="1" id="KW-1003">Cell membrane</keyword>
<dbReference type="AlphaFoldDB" id="A0A1G9YFL2"/>
<dbReference type="Gene3D" id="3.90.550.10">
    <property type="entry name" value="Spore Coat Polysaccharide Biosynthesis Protein SpsA, Chain A"/>
    <property type="match status" value="1"/>
</dbReference>
<evidence type="ECO:0000313" key="4">
    <source>
        <dbReference type="Proteomes" id="UP000242957"/>
    </source>
</evidence>
<dbReference type="PANTHER" id="PTHR43685">
    <property type="entry name" value="GLYCOSYLTRANSFERASE"/>
    <property type="match status" value="1"/>
</dbReference>
<feature type="domain" description="Glycosyltransferase 2-like" evidence="2">
    <location>
        <begin position="72"/>
        <end position="175"/>
    </location>
</feature>
<evidence type="ECO:0000259" key="2">
    <source>
        <dbReference type="Pfam" id="PF00535"/>
    </source>
</evidence>
<dbReference type="SUPFAM" id="SSF53448">
    <property type="entry name" value="Nucleotide-diphospho-sugar transferases"/>
    <property type="match status" value="1"/>
</dbReference>
<dbReference type="GO" id="GO:0044010">
    <property type="term" value="P:single-species biofilm formation"/>
    <property type="evidence" value="ECO:0007669"/>
    <property type="project" value="TreeGrafter"/>
</dbReference>
<keyword evidence="4" id="KW-1185">Reference proteome</keyword>
<accession>A0A1G9YFL2</accession>
<dbReference type="InterPro" id="IPR050834">
    <property type="entry name" value="Glycosyltransf_2"/>
</dbReference>
<dbReference type="STRING" id="198616.SAMN05216193_10135"/>
<organism evidence="3 4">
    <name type="scientific">Pseudomonas jinjuensis</name>
    <dbReference type="NCBI Taxonomy" id="198616"/>
    <lineage>
        <taxon>Bacteria</taxon>
        <taxon>Pseudomonadati</taxon>
        <taxon>Pseudomonadota</taxon>
        <taxon>Gammaproteobacteria</taxon>
        <taxon>Pseudomonadales</taxon>
        <taxon>Pseudomonadaceae</taxon>
        <taxon>Pseudomonas</taxon>
    </lineage>
</organism>
<dbReference type="EMBL" id="FNIJ01000001">
    <property type="protein sequence ID" value="SDN07864.1"/>
    <property type="molecule type" value="Genomic_DNA"/>
</dbReference>